<protein>
    <submittedName>
        <fullName evidence="1">Uncharacterized protein</fullName>
    </submittedName>
</protein>
<evidence type="ECO:0000313" key="1">
    <source>
        <dbReference type="EMBL" id="KRY83326.1"/>
    </source>
</evidence>
<evidence type="ECO:0000313" key="2">
    <source>
        <dbReference type="Proteomes" id="UP000054995"/>
    </source>
</evidence>
<reference evidence="1 2" key="1">
    <citation type="submission" date="2015-01" db="EMBL/GenBank/DDBJ databases">
        <title>Evolution of Trichinella species and genotypes.</title>
        <authorList>
            <person name="Korhonen P.K."/>
            <person name="Edoardo P."/>
            <person name="Giuseppe L.R."/>
            <person name="Gasser R.B."/>
        </authorList>
    </citation>
    <scope>NUCLEOTIDE SEQUENCE [LARGE SCALE GENOMIC DNA]</scope>
    <source>
        <strain evidence="1">ISS470</strain>
    </source>
</reference>
<sequence length="97" mass="11373">MEISVSQAHRYNSVPLHKYAIIKTFTPFIQKSNYNYATMILPKIILALKSYHLKKCSLRNLAEADNSFVIIDFTVHYMFKSLMIRNISAYYVLEYVS</sequence>
<keyword evidence="2" id="KW-1185">Reference proteome</keyword>
<gene>
    <name evidence="1" type="ORF">T4D_6936</name>
</gene>
<dbReference type="Proteomes" id="UP000054995">
    <property type="component" value="Unassembled WGS sequence"/>
</dbReference>
<dbReference type="AlphaFoldDB" id="A0A0V1FBG1"/>
<proteinExistence type="predicted"/>
<accession>A0A0V1FBG1</accession>
<organism evidence="1 2">
    <name type="scientific">Trichinella pseudospiralis</name>
    <name type="common">Parasitic roundworm</name>
    <dbReference type="NCBI Taxonomy" id="6337"/>
    <lineage>
        <taxon>Eukaryota</taxon>
        <taxon>Metazoa</taxon>
        <taxon>Ecdysozoa</taxon>
        <taxon>Nematoda</taxon>
        <taxon>Enoplea</taxon>
        <taxon>Dorylaimia</taxon>
        <taxon>Trichinellida</taxon>
        <taxon>Trichinellidae</taxon>
        <taxon>Trichinella</taxon>
    </lineage>
</organism>
<dbReference type="EMBL" id="JYDT01000144">
    <property type="protein sequence ID" value="KRY83326.1"/>
    <property type="molecule type" value="Genomic_DNA"/>
</dbReference>
<name>A0A0V1FBG1_TRIPS</name>
<comment type="caution">
    <text evidence="1">The sequence shown here is derived from an EMBL/GenBank/DDBJ whole genome shotgun (WGS) entry which is preliminary data.</text>
</comment>